<dbReference type="AlphaFoldDB" id="A0A1H7MMZ9"/>
<dbReference type="Pfam" id="PF17116">
    <property type="entry name" value="T9SS_plug_1st"/>
    <property type="match status" value="1"/>
</dbReference>
<dbReference type="RefSeq" id="WP_090605147.1">
    <property type="nucleotide sequence ID" value="NZ_FNZR01000003.1"/>
</dbReference>
<evidence type="ECO:0000259" key="1">
    <source>
        <dbReference type="Pfam" id="PF17116"/>
    </source>
</evidence>
<keyword evidence="3" id="KW-1185">Reference proteome</keyword>
<feature type="domain" description="Type 9 secretion system plug protein N-terminal" evidence="1">
    <location>
        <begin position="49"/>
        <end position="173"/>
    </location>
</feature>
<evidence type="ECO:0000313" key="2">
    <source>
        <dbReference type="EMBL" id="SEL12055.1"/>
    </source>
</evidence>
<dbReference type="GO" id="GO:0030246">
    <property type="term" value="F:carbohydrate binding"/>
    <property type="evidence" value="ECO:0007669"/>
    <property type="project" value="InterPro"/>
</dbReference>
<name>A0A1H7MMZ9_9SPHI</name>
<evidence type="ECO:0000313" key="3">
    <source>
        <dbReference type="Proteomes" id="UP000198916"/>
    </source>
</evidence>
<dbReference type="InterPro" id="IPR013783">
    <property type="entry name" value="Ig-like_fold"/>
</dbReference>
<dbReference type="InterPro" id="IPR031345">
    <property type="entry name" value="T9SS_Plug_N"/>
</dbReference>
<sequence>MIRNFGIVLILIHVGLGLMAQKPKKKRVSRERSPQQELLYDNTNYLAAIKSVQFFPVEQENALPVIELHGDGQLMLAFDDLRADVRNYYFSIEHCDAHWNPSKLSPLEYAEGFNEERIREYQPSVNTILPYTHYRVDFPTSNIRPKLAGNYLLKVYEDADKSRLIISRRFYVLAPLMAIVPQLAPSVDVTKRSTNQKLNLKVNTGGLTVNNPYQDIKILVMQNQRPDVQQWLTSPLFVGNNELTYNDNKTLDFGGGNEFRYIDLRSLRLASERVANIQLDSAVSVELTPDKNYGEASYANVFDENGSFFIRNQDKADADTESDYVKVTFTLEDDAVTDGSVYVVGGFNGYVRDGSNEMVYHAQQQKWQCTILLKQGLYDYEYVYVNPEGKVDPSFSNGNHFETGNTYQILVYNRRPGTTWDELVGYAEEVSN</sequence>
<proteinExistence type="predicted"/>
<dbReference type="STRING" id="332977.SAMN05421740_103566"/>
<dbReference type="Gene3D" id="2.60.40.10">
    <property type="entry name" value="Immunoglobulins"/>
    <property type="match status" value="1"/>
</dbReference>
<protein>
    <recommendedName>
        <fullName evidence="1">Type 9 secretion system plug protein N-terminal domain-containing protein</fullName>
    </recommendedName>
</protein>
<organism evidence="2 3">
    <name type="scientific">Parapedobacter koreensis</name>
    <dbReference type="NCBI Taxonomy" id="332977"/>
    <lineage>
        <taxon>Bacteria</taxon>
        <taxon>Pseudomonadati</taxon>
        <taxon>Bacteroidota</taxon>
        <taxon>Sphingobacteriia</taxon>
        <taxon>Sphingobacteriales</taxon>
        <taxon>Sphingobacteriaceae</taxon>
        <taxon>Parapedobacter</taxon>
    </lineage>
</organism>
<dbReference type="OrthoDB" id="1522602at2"/>
<reference evidence="3" key="1">
    <citation type="submission" date="2016-10" db="EMBL/GenBank/DDBJ databases">
        <authorList>
            <person name="Varghese N."/>
            <person name="Submissions S."/>
        </authorList>
    </citation>
    <scope>NUCLEOTIDE SEQUENCE [LARGE SCALE GENOMIC DNA]</scope>
    <source>
        <strain evidence="3">Jip14</strain>
    </source>
</reference>
<dbReference type="EMBL" id="FNZR01000003">
    <property type="protein sequence ID" value="SEL12055.1"/>
    <property type="molecule type" value="Genomic_DNA"/>
</dbReference>
<dbReference type="InterPro" id="IPR013784">
    <property type="entry name" value="Carb-bd-like_fold"/>
</dbReference>
<dbReference type="Proteomes" id="UP000198916">
    <property type="component" value="Unassembled WGS sequence"/>
</dbReference>
<gene>
    <name evidence="2" type="ORF">SAMN05421740_103566</name>
</gene>
<accession>A0A1H7MMZ9</accession>
<dbReference type="SUPFAM" id="SSF49452">
    <property type="entry name" value="Starch-binding domain-like"/>
    <property type="match status" value="1"/>
</dbReference>